<organism evidence="1 2">
    <name type="scientific">Acaulospora colombiana</name>
    <dbReference type="NCBI Taxonomy" id="27376"/>
    <lineage>
        <taxon>Eukaryota</taxon>
        <taxon>Fungi</taxon>
        <taxon>Fungi incertae sedis</taxon>
        <taxon>Mucoromycota</taxon>
        <taxon>Glomeromycotina</taxon>
        <taxon>Glomeromycetes</taxon>
        <taxon>Diversisporales</taxon>
        <taxon>Acaulosporaceae</taxon>
        <taxon>Acaulospora</taxon>
    </lineage>
</organism>
<keyword evidence="2" id="KW-1185">Reference proteome</keyword>
<dbReference type="EMBL" id="CAJVPT010047952">
    <property type="protein sequence ID" value="CAG8741091.1"/>
    <property type="molecule type" value="Genomic_DNA"/>
</dbReference>
<feature type="non-terminal residue" evidence="1">
    <location>
        <position position="1"/>
    </location>
</feature>
<evidence type="ECO:0000313" key="1">
    <source>
        <dbReference type="EMBL" id="CAG8741091.1"/>
    </source>
</evidence>
<proteinExistence type="predicted"/>
<evidence type="ECO:0000313" key="2">
    <source>
        <dbReference type="Proteomes" id="UP000789525"/>
    </source>
</evidence>
<feature type="non-terminal residue" evidence="1">
    <location>
        <position position="196"/>
    </location>
</feature>
<sequence>TIKRLLIGASPLFLVLFIESLTYHVLWWRMQSDYEGRKLLLLSHFIVDGLARTSIVWVLISIMVVPGVVRDNIPSEGAGVLSSGYPSQTTPYAIGQQQYPWQINGYQQPNGQQEMQTHPALLQSWHPQPNWQQQSQPVMQYVVIKKQNQLDTTSTDDFFNSELDGLVASELPPFSSSDRDWLWSNIAIRITDCEAR</sequence>
<accession>A0ACA9Q8S8</accession>
<name>A0ACA9Q8S8_9GLOM</name>
<protein>
    <submittedName>
        <fullName evidence="1">16848_t:CDS:1</fullName>
    </submittedName>
</protein>
<comment type="caution">
    <text evidence="1">The sequence shown here is derived from an EMBL/GenBank/DDBJ whole genome shotgun (WGS) entry which is preliminary data.</text>
</comment>
<dbReference type="Proteomes" id="UP000789525">
    <property type="component" value="Unassembled WGS sequence"/>
</dbReference>
<gene>
    <name evidence="1" type="ORF">ACOLOM_LOCUS12179</name>
</gene>
<reference evidence="1" key="1">
    <citation type="submission" date="2021-06" db="EMBL/GenBank/DDBJ databases">
        <authorList>
            <person name="Kallberg Y."/>
            <person name="Tangrot J."/>
            <person name="Rosling A."/>
        </authorList>
    </citation>
    <scope>NUCLEOTIDE SEQUENCE</scope>
    <source>
        <strain evidence="1">CL356</strain>
    </source>
</reference>